<accession>A0A939HRU0</accession>
<evidence type="ECO:0000313" key="3">
    <source>
        <dbReference type="Proteomes" id="UP000664073"/>
    </source>
</evidence>
<protein>
    <submittedName>
        <fullName evidence="2">Uncharacterized protein</fullName>
    </submittedName>
</protein>
<dbReference type="Proteomes" id="UP000664073">
    <property type="component" value="Unassembled WGS sequence"/>
</dbReference>
<keyword evidence="1" id="KW-0812">Transmembrane</keyword>
<name>A0A939HRU0_9PROT</name>
<gene>
    <name evidence="2" type="ORF">J2D77_16835</name>
</gene>
<dbReference type="EMBL" id="JAFVMH010000022">
    <property type="protein sequence ID" value="MBO1326806.1"/>
    <property type="molecule type" value="Genomic_DNA"/>
</dbReference>
<organism evidence="2 3">
    <name type="scientific">Acetobacter garciniae</name>
    <dbReference type="NCBI Taxonomy" id="2817435"/>
    <lineage>
        <taxon>Bacteria</taxon>
        <taxon>Pseudomonadati</taxon>
        <taxon>Pseudomonadota</taxon>
        <taxon>Alphaproteobacteria</taxon>
        <taxon>Acetobacterales</taxon>
        <taxon>Acetobacteraceae</taxon>
        <taxon>Acetobacter</taxon>
    </lineage>
</organism>
<proteinExistence type="predicted"/>
<comment type="caution">
    <text evidence="2">The sequence shown here is derived from an EMBL/GenBank/DDBJ whole genome shotgun (WGS) entry which is preliminary data.</text>
</comment>
<keyword evidence="1" id="KW-0472">Membrane</keyword>
<dbReference type="AlphaFoldDB" id="A0A939HRU0"/>
<feature type="transmembrane region" description="Helical" evidence="1">
    <location>
        <begin position="17"/>
        <end position="39"/>
    </location>
</feature>
<evidence type="ECO:0000256" key="1">
    <source>
        <dbReference type="SAM" id="Phobius"/>
    </source>
</evidence>
<evidence type="ECO:0000313" key="2">
    <source>
        <dbReference type="EMBL" id="MBO1326806.1"/>
    </source>
</evidence>
<dbReference type="RefSeq" id="WP_207847681.1">
    <property type="nucleotide sequence ID" value="NZ_JAFVMH010000022.1"/>
</dbReference>
<keyword evidence="1" id="KW-1133">Transmembrane helix</keyword>
<keyword evidence="3" id="KW-1185">Reference proteome</keyword>
<sequence length="57" mass="6634">MTTTCLNLNWDAFYSELPYTLLAVVLSLVFCFVVVDWIARKLDAVRRRIEGMPQKPE</sequence>
<reference evidence="2" key="1">
    <citation type="submission" date="2021-03" db="EMBL/GenBank/DDBJ databases">
        <title>The complete genome sequence of Acetobacter sp. TBRC 12339.</title>
        <authorList>
            <person name="Charoenyingcharoen P."/>
            <person name="Yukphan P."/>
        </authorList>
    </citation>
    <scope>NUCLEOTIDE SEQUENCE</scope>
    <source>
        <strain evidence="2">TBRC 12339</strain>
    </source>
</reference>